<dbReference type="EMBL" id="KL363245">
    <property type="protein sequence ID" value="KFD50975.1"/>
    <property type="molecule type" value="Genomic_DNA"/>
</dbReference>
<feature type="compositionally biased region" description="Acidic residues" evidence="1">
    <location>
        <begin position="69"/>
        <end position="87"/>
    </location>
</feature>
<evidence type="ECO:0000256" key="1">
    <source>
        <dbReference type="SAM" id="MobiDB-lite"/>
    </source>
</evidence>
<proteinExistence type="predicted"/>
<organism evidence="2 3">
    <name type="scientific">Trichuris suis</name>
    <name type="common">pig whipworm</name>
    <dbReference type="NCBI Taxonomy" id="68888"/>
    <lineage>
        <taxon>Eukaryota</taxon>
        <taxon>Metazoa</taxon>
        <taxon>Ecdysozoa</taxon>
        <taxon>Nematoda</taxon>
        <taxon>Enoplea</taxon>
        <taxon>Dorylaimia</taxon>
        <taxon>Trichinellida</taxon>
        <taxon>Trichuridae</taxon>
        <taxon>Trichuris</taxon>
    </lineage>
</organism>
<protein>
    <submittedName>
        <fullName evidence="2">Uncharacterized protein</fullName>
    </submittedName>
</protein>
<keyword evidence="3" id="KW-1185">Reference proteome</keyword>
<dbReference type="Proteomes" id="UP000030764">
    <property type="component" value="Unassembled WGS sequence"/>
</dbReference>
<name>A0A085M179_9BILA</name>
<evidence type="ECO:0000313" key="2">
    <source>
        <dbReference type="EMBL" id="KFD50975.1"/>
    </source>
</evidence>
<dbReference type="AlphaFoldDB" id="A0A085M179"/>
<sequence>MFVSHATASKLRTIAALLRGRKFACLSDVGDNVRERLLRPGGVVKQARIVEYQDVVDVLNCQADELTTEELQEEAEGREEEADNDENQEAHPRQLTTAILSRAALETAEQRLQWLEDNNCNAERRDSQKRFPS</sequence>
<gene>
    <name evidence="2" type="ORF">M513_08158</name>
</gene>
<evidence type="ECO:0000313" key="3">
    <source>
        <dbReference type="Proteomes" id="UP000030764"/>
    </source>
</evidence>
<accession>A0A085M179</accession>
<feature type="region of interest" description="Disordered" evidence="1">
    <location>
        <begin position="69"/>
        <end position="95"/>
    </location>
</feature>
<reference evidence="2 3" key="1">
    <citation type="journal article" date="2014" name="Nat. Genet.">
        <title>Genome and transcriptome of the porcine whipworm Trichuris suis.</title>
        <authorList>
            <person name="Jex A.R."/>
            <person name="Nejsum P."/>
            <person name="Schwarz E.M."/>
            <person name="Hu L."/>
            <person name="Young N.D."/>
            <person name="Hall R.S."/>
            <person name="Korhonen P.K."/>
            <person name="Liao S."/>
            <person name="Thamsborg S."/>
            <person name="Xia J."/>
            <person name="Xu P."/>
            <person name="Wang S."/>
            <person name="Scheerlinck J.P."/>
            <person name="Hofmann A."/>
            <person name="Sternberg P.W."/>
            <person name="Wang J."/>
            <person name="Gasser R.B."/>
        </authorList>
    </citation>
    <scope>NUCLEOTIDE SEQUENCE [LARGE SCALE GENOMIC DNA]</scope>
    <source>
        <strain evidence="2">DCEP-RM93M</strain>
    </source>
</reference>